<evidence type="ECO:0000256" key="1">
    <source>
        <dbReference type="SAM" id="MobiDB-lite"/>
    </source>
</evidence>
<keyword evidence="2" id="KW-0812">Transmembrane</keyword>
<name>A0ABR0FML2_9PEZI</name>
<dbReference type="Proteomes" id="UP001322138">
    <property type="component" value="Unassembled WGS sequence"/>
</dbReference>
<keyword evidence="2" id="KW-0472">Membrane</keyword>
<dbReference type="GeneID" id="87890935"/>
<evidence type="ECO:0008006" key="5">
    <source>
        <dbReference type="Google" id="ProtNLM"/>
    </source>
</evidence>
<feature type="region of interest" description="Disordered" evidence="1">
    <location>
        <begin position="126"/>
        <end position="183"/>
    </location>
</feature>
<feature type="compositionally biased region" description="Polar residues" evidence="1">
    <location>
        <begin position="126"/>
        <end position="142"/>
    </location>
</feature>
<evidence type="ECO:0000313" key="3">
    <source>
        <dbReference type="EMBL" id="KAK4645196.1"/>
    </source>
</evidence>
<protein>
    <recommendedName>
        <fullName evidence="5">Apple domain-containing protein</fullName>
    </recommendedName>
</protein>
<feature type="compositionally biased region" description="Low complexity" evidence="1">
    <location>
        <begin position="161"/>
        <end position="173"/>
    </location>
</feature>
<organism evidence="3 4">
    <name type="scientific">Podospora bellae-mahoneyi</name>
    <dbReference type="NCBI Taxonomy" id="2093777"/>
    <lineage>
        <taxon>Eukaryota</taxon>
        <taxon>Fungi</taxon>
        <taxon>Dikarya</taxon>
        <taxon>Ascomycota</taxon>
        <taxon>Pezizomycotina</taxon>
        <taxon>Sordariomycetes</taxon>
        <taxon>Sordariomycetidae</taxon>
        <taxon>Sordariales</taxon>
        <taxon>Podosporaceae</taxon>
        <taxon>Podospora</taxon>
    </lineage>
</organism>
<sequence length="283" mass="29913">MASNYTPPRQAIPPTMPYNDGLIPNDNPHTLFPEVLAKHEPLYHRPSVVPSQMPPAYPHELAGYESGIPEEPGRPFWKKPVTWVALIALVIIAILAGLLGAMATGAIKTAGNTSVSHKDAVSTNAAVTGSSNTALSSPTSPTIAPETTTGPDFTPTPTPTLAPTTTTPTPSVPARTVDSPSGHVTMECPGVDRLNLDVSSPSRGELRFQRLCDVNYAFGDTNPGFGLVKDKIVASLTDCIKVCADKTGCVGVVFNDGPQCWLKHTLEAKKPDDGTEAAILIQR</sequence>
<comment type="caution">
    <text evidence="3">The sequence shown here is derived from an EMBL/GenBank/DDBJ whole genome shotgun (WGS) entry which is preliminary data.</text>
</comment>
<keyword evidence="4" id="KW-1185">Reference proteome</keyword>
<evidence type="ECO:0000256" key="2">
    <source>
        <dbReference type="SAM" id="Phobius"/>
    </source>
</evidence>
<proteinExistence type="predicted"/>
<gene>
    <name evidence="3" type="ORF">QC761_000790</name>
</gene>
<feature type="transmembrane region" description="Helical" evidence="2">
    <location>
        <begin position="83"/>
        <end position="107"/>
    </location>
</feature>
<dbReference type="RefSeq" id="XP_062734172.1">
    <property type="nucleotide sequence ID" value="XM_062871870.1"/>
</dbReference>
<dbReference type="Gene3D" id="3.50.4.10">
    <property type="entry name" value="Hepatocyte Growth Factor"/>
    <property type="match status" value="1"/>
</dbReference>
<evidence type="ECO:0000313" key="4">
    <source>
        <dbReference type="Proteomes" id="UP001322138"/>
    </source>
</evidence>
<dbReference type="EMBL" id="JAFFGZ010000004">
    <property type="protein sequence ID" value="KAK4645196.1"/>
    <property type="molecule type" value="Genomic_DNA"/>
</dbReference>
<reference evidence="3 4" key="1">
    <citation type="journal article" date="2023" name="bioRxiv">
        <title>High-quality genome assemblies of four members of thePodospora anserinaspecies complex.</title>
        <authorList>
            <person name="Ament-Velasquez S.L."/>
            <person name="Vogan A.A."/>
            <person name="Wallerman O."/>
            <person name="Hartmann F."/>
            <person name="Gautier V."/>
            <person name="Silar P."/>
            <person name="Giraud T."/>
            <person name="Johannesson H."/>
        </authorList>
    </citation>
    <scope>NUCLEOTIDE SEQUENCE [LARGE SCALE GENOMIC DNA]</scope>
    <source>
        <strain evidence="3 4">CBS 112042</strain>
    </source>
</reference>
<accession>A0ABR0FML2</accession>
<keyword evidence="2" id="KW-1133">Transmembrane helix</keyword>